<dbReference type="NCBIfam" id="TIGR00326">
    <property type="entry name" value="eubact_ribD"/>
    <property type="match status" value="1"/>
</dbReference>
<dbReference type="UniPathway" id="UPA00275">
    <property type="reaction ID" value="UER00401"/>
</dbReference>
<gene>
    <name evidence="18" type="ORF">GGD90_001760</name>
</gene>
<dbReference type="InterPro" id="IPR004794">
    <property type="entry name" value="Eubact_RibD"/>
</dbReference>
<feature type="binding site" evidence="15">
    <location>
        <position position="166"/>
    </location>
    <ligand>
        <name>NADP(+)</name>
        <dbReference type="ChEBI" id="CHEBI:58349"/>
    </ligand>
</feature>
<feature type="binding site" evidence="15">
    <location>
        <position position="196"/>
    </location>
    <ligand>
        <name>substrate</name>
    </ligand>
</feature>
<evidence type="ECO:0000313" key="18">
    <source>
        <dbReference type="EMBL" id="MBB4247389.1"/>
    </source>
</evidence>
<reference evidence="18 19" key="1">
    <citation type="submission" date="2020-08" db="EMBL/GenBank/DDBJ databases">
        <title>Genome sequencing of Purple Non-Sulfur Bacteria from various extreme environments.</title>
        <authorList>
            <person name="Mayer M."/>
        </authorList>
    </citation>
    <scope>NUCLEOTIDE SEQUENCE [LARGE SCALE GENOMIC DNA]</scope>
    <source>
        <strain evidence="18 19">2761</strain>
    </source>
</reference>
<dbReference type="PANTHER" id="PTHR38011:SF7">
    <property type="entry name" value="2,5-DIAMINO-6-RIBOSYLAMINO-4(3H)-PYRIMIDINONE 5'-PHOSPHATE REDUCTASE"/>
    <property type="match status" value="1"/>
</dbReference>
<accession>A0A840GGR7</accession>
<feature type="binding site" evidence="16">
    <location>
        <position position="58"/>
    </location>
    <ligand>
        <name>Zn(2+)</name>
        <dbReference type="ChEBI" id="CHEBI:29105"/>
        <note>catalytic</note>
    </ligand>
</feature>
<dbReference type="Pfam" id="PF01872">
    <property type="entry name" value="RibD_C"/>
    <property type="match status" value="1"/>
</dbReference>
<dbReference type="SUPFAM" id="SSF53597">
    <property type="entry name" value="Dihydrofolate reductase-like"/>
    <property type="match status" value="1"/>
</dbReference>
<evidence type="ECO:0000256" key="10">
    <source>
        <dbReference type="ARBA" id="ARBA00022857"/>
    </source>
</evidence>
<comment type="cofactor">
    <cofactor evidence="13 16">
        <name>Zn(2+)</name>
        <dbReference type="ChEBI" id="CHEBI:29105"/>
    </cofactor>
    <text evidence="13 16">Binds 1 zinc ion.</text>
</comment>
<keyword evidence="19" id="KW-1185">Reference proteome</keyword>
<feature type="domain" description="CMP/dCMP-type deaminase" evidence="17">
    <location>
        <begin position="9"/>
        <end position="135"/>
    </location>
</feature>
<feature type="binding site" evidence="16">
    <location>
        <position position="96"/>
    </location>
    <ligand>
        <name>Zn(2+)</name>
        <dbReference type="ChEBI" id="CHEBI:29105"/>
        <note>catalytic</note>
    </ligand>
</feature>
<evidence type="ECO:0000256" key="2">
    <source>
        <dbReference type="ARBA" id="ARBA00004882"/>
    </source>
</evidence>
<keyword evidence="9 13" id="KW-0862">Zinc</keyword>
<comment type="pathway">
    <text evidence="3 13">Cofactor biosynthesis; riboflavin biosynthesis; 5-amino-6-(D-ribitylamino)uracil from GTP: step 3/4.</text>
</comment>
<evidence type="ECO:0000256" key="13">
    <source>
        <dbReference type="PIRNR" id="PIRNR006769"/>
    </source>
</evidence>
<feature type="binding site" evidence="15">
    <location>
        <position position="216"/>
    </location>
    <ligand>
        <name>substrate</name>
    </ligand>
</feature>
<feature type="binding site" evidence="16">
    <location>
        <position position="87"/>
    </location>
    <ligand>
        <name>Zn(2+)</name>
        <dbReference type="ChEBI" id="CHEBI:29105"/>
        <note>catalytic</note>
    </ligand>
</feature>
<dbReference type="CDD" id="cd01284">
    <property type="entry name" value="Riboflavin_deaminase-reductase"/>
    <property type="match status" value="1"/>
</dbReference>
<evidence type="ECO:0000256" key="11">
    <source>
        <dbReference type="ARBA" id="ARBA00023002"/>
    </source>
</evidence>
<dbReference type="NCBIfam" id="TIGR00227">
    <property type="entry name" value="ribD_Cterm"/>
    <property type="match status" value="1"/>
</dbReference>
<dbReference type="EMBL" id="JACIGE010000005">
    <property type="protein sequence ID" value="MBB4247389.1"/>
    <property type="molecule type" value="Genomic_DNA"/>
</dbReference>
<dbReference type="PANTHER" id="PTHR38011">
    <property type="entry name" value="DIHYDROFOLATE REDUCTASE FAMILY PROTEIN (AFU_ORTHOLOGUE AFUA_8G06820)"/>
    <property type="match status" value="1"/>
</dbReference>
<evidence type="ECO:0000259" key="17">
    <source>
        <dbReference type="PROSITE" id="PS51747"/>
    </source>
</evidence>
<keyword evidence="11 13" id="KW-0560">Oxidoreductase</keyword>
<dbReference type="GO" id="GO:0008270">
    <property type="term" value="F:zinc ion binding"/>
    <property type="evidence" value="ECO:0007669"/>
    <property type="project" value="InterPro"/>
</dbReference>
<evidence type="ECO:0000256" key="6">
    <source>
        <dbReference type="ARBA" id="ARBA00022619"/>
    </source>
</evidence>
<evidence type="ECO:0000256" key="9">
    <source>
        <dbReference type="ARBA" id="ARBA00022833"/>
    </source>
</evidence>
<feature type="binding site" evidence="15">
    <location>
        <position position="219"/>
    </location>
    <ligand>
        <name>substrate</name>
    </ligand>
</feature>
<comment type="pathway">
    <text evidence="2 13">Cofactor biosynthesis; riboflavin biosynthesis; 5-amino-6-(D-ribitylamino)uracil from GTP: step 2/4.</text>
</comment>
<keyword evidence="7 13" id="KW-0479">Metal-binding</keyword>
<name>A0A840GGR7_RHOTE</name>
<comment type="function">
    <text evidence="1 13">Converts 2,5-diamino-6-(ribosylamino)-4(3h)-pyrimidinone 5'-phosphate into 5-amino-6-(ribosylamino)-2,4(1h,3h)-pyrimidinedione 5'-phosphate.</text>
</comment>
<dbReference type="InterPro" id="IPR016192">
    <property type="entry name" value="APOBEC/CMP_deaminase_Zn-bd"/>
</dbReference>
<dbReference type="PROSITE" id="PS00903">
    <property type="entry name" value="CYT_DCMP_DEAMINASES_1"/>
    <property type="match status" value="1"/>
</dbReference>
<dbReference type="OrthoDB" id="9800865at2"/>
<evidence type="ECO:0000256" key="8">
    <source>
        <dbReference type="ARBA" id="ARBA00022801"/>
    </source>
</evidence>
<evidence type="ECO:0000313" key="19">
    <source>
        <dbReference type="Proteomes" id="UP000587070"/>
    </source>
</evidence>
<dbReference type="InterPro" id="IPR016193">
    <property type="entry name" value="Cytidine_deaminase-like"/>
</dbReference>
<evidence type="ECO:0000256" key="5">
    <source>
        <dbReference type="ARBA" id="ARBA00007417"/>
    </source>
</evidence>
<dbReference type="AlphaFoldDB" id="A0A840GGR7"/>
<dbReference type="GO" id="GO:0008835">
    <property type="term" value="F:diaminohydroxyphosphoribosylaminopyrimidine deaminase activity"/>
    <property type="evidence" value="ECO:0007669"/>
    <property type="project" value="UniProtKB-EC"/>
</dbReference>
<feature type="binding site" evidence="15">
    <location>
        <position position="182"/>
    </location>
    <ligand>
        <name>NADP(+)</name>
        <dbReference type="ChEBI" id="CHEBI:58349"/>
    </ligand>
</feature>
<evidence type="ECO:0000256" key="1">
    <source>
        <dbReference type="ARBA" id="ARBA00002151"/>
    </source>
</evidence>
<feature type="binding site" evidence="15">
    <location>
        <position position="180"/>
    </location>
    <ligand>
        <name>substrate</name>
    </ligand>
</feature>
<dbReference type="PIRSF" id="PIRSF006769">
    <property type="entry name" value="RibD"/>
    <property type="match status" value="1"/>
</dbReference>
<evidence type="ECO:0000256" key="4">
    <source>
        <dbReference type="ARBA" id="ARBA00005259"/>
    </source>
</evidence>
<dbReference type="FunFam" id="3.40.140.10:FF:000025">
    <property type="entry name" value="Riboflavin biosynthesis protein RibD"/>
    <property type="match status" value="1"/>
</dbReference>
<dbReference type="EC" id="3.5.4.26" evidence="13"/>
<dbReference type="PROSITE" id="PS51747">
    <property type="entry name" value="CYT_DCMP_DEAMINASES_2"/>
    <property type="match status" value="1"/>
</dbReference>
<comment type="catalytic activity">
    <reaction evidence="13">
        <text>5-amino-6-(5-phospho-D-ribitylamino)uracil + NADP(+) = 5-amino-6-(5-phospho-D-ribosylamino)uracil + NADPH + H(+)</text>
        <dbReference type="Rhea" id="RHEA:17845"/>
        <dbReference type="ChEBI" id="CHEBI:15378"/>
        <dbReference type="ChEBI" id="CHEBI:57783"/>
        <dbReference type="ChEBI" id="CHEBI:58349"/>
        <dbReference type="ChEBI" id="CHEBI:58421"/>
        <dbReference type="ChEBI" id="CHEBI:58453"/>
        <dbReference type="EC" id="1.1.1.193"/>
    </reaction>
</comment>
<dbReference type="GO" id="GO:0050661">
    <property type="term" value="F:NADP binding"/>
    <property type="evidence" value="ECO:0007669"/>
    <property type="project" value="InterPro"/>
</dbReference>
<evidence type="ECO:0000256" key="15">
    <source>
        <dbReference type="PIRSR" id="PIRSR006769-2"/>
    </source>
</evidence>
<evidence type="ECO:0000256" key="14">
    <source>
        <dbReference type="PIRSR" id="PIRSR006769-1"/>
    </source>
</evidence>
<dbReference type="InterPro" id="IPR050765">
    <property type="entry name" value="Riboflavin_Biosynth_HTPR"/>
</dbReference>
<comment type="catalytic activity">
    <reaction evidence="13">
        <text>2,5-diamino-6-hydroxy-4-(5-phosphoribosylamino)-pyrimidine + H2O + H(+) = 5-amino-6-(5-phospho-D-ribosylamino)uracil + NH4(+)</text>
        <dbReference type="Rhea" id="RHEA:21868"/>
        <dbReference type="ChEBI" id="CHEBI:15377"/>
        <dbReference type="ChEBI" id="CHEBI:15378"/>
        <dbReference type="ChEBI" id="CHEBI:28938"/>
        <dbReference type="ChEBI" id="CHEBI:58453"/>
        <dbReference type="ChEBI" id="CHEBI:58614"/>
        <dbReference type="EC" id="3.5.4.26"/>
    </reaction>
</comment>
<dbReference type="Proteomes" id="UP000587070">
    <property type="component" value="Unassembled WGS sequence"/>
</dbReference>
<feature type="binding site" evidence="15">
    <location>
        <begin position="308"/>
        <end position="314"/>
    </location>
    <ligand>
        <name>NADP(+)</name>
        <dbReference type="ChEBI" id="CHEBI:58349"/>
    </ligand>
</feature>
<evidence type="ECO:0000256" key="16">
    <source>
        <dbReference type="PIRSR" id="PIRSR006769-3"/>
    </source>
</evidence>
<keyword evidence="12" id="KW-0511">Multifunctional enzyme</keyword>
<dbReference type="GO" id="GO:0008703">
    <property type="term" value="F:5-amino-6-(5-phosphoribosylamino)uracil reductase activity"/>
    <property type="evidence" value="ECO:0007669"/>
    <property type="project" value="UniProtKB-EC"/>
</dbReference>
<sequence length="374" mass="38987">MTSVPGFSAADHAFMARALQLAERGLNSTSPNPRVGCVIARNGRVVGEGWHERAGEPHAEVHALAAAAAGDPEAARGADVYVTLEPCAHYGRTPPCADALVAAGVARVVAAMQDPDPRVAGRGLERLAAAGIRTECGLLADAARELNIGFVSRLTCGRPWLRAKLAASLDGRTALADGASQWITGAAARADGQHWRARACAILSASGTVLRDDPQLSVRLGDAGQTGQRQPLKVIVDSRLRTPPAARLFEQGRVLIVGAGGDPARAAALAARGAEVLDLPGSDGRVDLPALLGELARRGVNEVHVEAGRVLIGSLLAAGLVDELLMYFAPCLLGDSAQGMFALPPLVSLAQRQALKIRDWRIIGDDLRVIARCA</sequence>
<comment type="caution">
    <text evidence="18">The sequence shown here is derived from an EMBL/GenBank/DDBJ whole genome shotgun (WGS) entry which is preliminary data.</text>
</comment>
<dbReference type="Gene3D" id="3.40.430.10">
    <property type="entry name" value="Dihydrofolate Reductase, subunit A"/>
    <property type="match status" value="1"/>
</dbReference>
<feature type="binding site" evidence="15">
    <location>
        <position position="238"/>
    </location>
    <ligand>
        <name>NADP(+)</name>
        <dbReference type="ChEBI" id="CHEBI:58349"/>
    </ligand>
</feature>
<dbReference type="Gene3D" id="3.40.140.10">
    <property type="entry name" value="Cytidine Deaminase, domain 2"/>
    <property type="match status" value="1"/>
</dbReference>
<protein>
    <recommendedName>
        <fullName evidence="13">Riboflavin biosynthesis protein RibD</fullName>
    </recommendedName>
    <domain>
        <recommendedName>
            <fullName evidence="13">Diaminohydroxyphosphoribosylaminopyrimidine deaminase</fullName>
            <shortName evidence="13">DRAP deaminase</shortName>
            <ecNumber evidence="13">3.5.4.26</ecNumber>
        </recommendedName>
        <alternativeName>
            <fullName evidence="13">Riboflavin-specific deaminase</fullName>
        </alternativeName>
    </domain>
    <domain>
        <recommendedName>
            <fullName evidence="13">5-amino-6-(5-phosphoribosylamino)uracil reductase</fullName>
            <ecNumber evidence="13">1.1.1.193</ecNumber>
        </recommendedName>
        <alternativeName>
            <fullName evidence="13">HTP reductase</fullName>
        </alternativeName>
    </domain>
</protein>
<dbReference type="EC" id="1.1.1.193" evidence="13"/>
<organism evidence="18 19">
    <name type="scientific">Rhodocyclus tenuis</name>
    <name type="common">Rhodospirillum tenue</name>
    <dbReference type="NCBI Taxonomy" id="1066"/>
    <lineage>
        <taxon>Bacteria</taxon>
        <taxon>Pseudomonadati</taxon>
        <taxon>Pseudomonadota</taxon>
        <taxon>Betaproteobacteria</taxon>
        <taxon>Rhodocyclales</taxon>
        <taxon>Rhodocyclaceae</taxon>
        <taxon>Rhodocyclus</taxon>
    </lineage>
</organism>
<comment type="similarity">
    <text evidence="5 13">In the C-terminal section; belongs to the HTP reductase family.</text>
</comment>
<evidence type="ECO:0000256" key="12">
    <source>
        <dbReference type="ARBA" id="ARBA00023268"/>
    </source>
</evidence>
<feature type="binding site" evidence="15">
    <location>
        <position position="306"/>
    </location>
    <ligand>
        <name>substrate</name>
    </ligand>
</feature>
<keyword evidence="6 13" id="KW-0686">Riboflavin biosynthesis</keyword>
<feature type="binding site" evidence="15">
    <location>
        <position position="212"/>
    </location>
    <ligand>
        <name>NADP(+)</name>
        <dbReference type="ChEBI" id="CHEBI:58349"/>
    </ligand>
</feature>
<dbReference type="GO" id="GO:0009231">
    <property type="term" value="P:riboflavin biosynthetic process"/>
    <property type="evidence" value="ECO:0007669"/>
    <property type="project" value="UniProtKB-UniPathway"/>
</dbReference>
<dbReference type="InterPro" id="IPR002125">
    <property type="entry name" value="CMP_dCMP_dom"/>
</dbReference>
<dbReference type="InterPro" id="IPR011549">
    <property type="entry name" value="RibD_C"/>
</dbReference>
<comment type="similarity">
    <text evidence="4 13">In the N-terminal section; belongs to the cytidine and deoxycytidylate deaminase family.</text>
</comment>
<dbReference type="InterPro" id="IPR002734">
    <property type="entry name" value="RibDG_C"/>
</dbReference>
<dbReference type="InterPro" id="IPR024072">
    <property type="entry name" value="DHFR-like_dom_sf"/>
</dbReference>
<keyword evidence="10 13" id="KW-0521">NADP</keyword>
<evidence type="ECO:0000256" key="7">
    <source>
        <dbReference type="ARBA" id="ARBA00022723"/>
    </source>
</evidence>
<feature type="binding site" evidence="15">
    <location>
        <position position="208"/>
    </location>
    <ligand>
        <name>NADP(+)</name>
        <dbReference type="ChEBI" id="CHEBI:58349"/>
    </ligand>
</feature>
<keyword evidence="8 13" id="KW-0378">Hydrolase</keyword>
<proteinExistence type="inferred from homology"/>
<evidence type="ECO:0000256" key="3">
    <source>
        <dbReference type="ARBA" id="ARBA00004910"/>
    </source>
</evidence>
<dbReference type="SUPFAM" id="SSF53927">
    <property type="entry name" value="Cytidine deaminase-like"/>
    <property type="match status" value="1"/>
</dbReference>
<feature type="active site" description="Proton donor" evidence="14">
    <location>
        <position position="60"/>
    </location>
</feature>
<dbReference type="RefSeq" id="WP_153116152.1">
    <property type="nucleotide sequence ID" value="NZ_JACIGE010000005.1"/>
</dbReference>
<dbReference type="Pfam" id="PF00383">
    <property type="entry name" value="dCMP_cyt_deam_1"/>
    <property type="match status" value="1"/>
</dbReference>